<comment type="similarity">
    <text evidence="2">In the C-terminal section; belongs to the UPF0434 family.</text>
</comment>
<dbReference type="SUPFAM" id="SSF158997">
    <property type="entry name" value="Trm112p-like"/>
    <property type="match status" value="1"/>
</dbReference>
<dbReference type="Proteomes" id="UP000270216">
    <property type="component" value="Unassembled WGS sequence"/>
</dbReference>
<protein>
    <recommendedName>
        <fullName evidence="3">UPF0434 protein EJE83_23135</fullName>
    </recommendedName>
</protein>
<evidence type="ECO:0000256" key="2">
    <source>
        <dbReference type="ARBA" id="ARBA00061381"/>
    </source>
</evidence>
<reference evidence="5 7" key="2">
    <citation type="submission" date="2019-08" db="EMBL/GenBank/DDBJ databases">
        <authorList>
            <person name="Peeters C."/>
        </authorList>
    </citation>
    <scope>NUCLEOTIDE SEQUENCE [LARGE SCALE GENOMIC DNA]</scope>
    <source>
        <strain evidence="5 7">LMG 18089</strain>
    </source>
</reference>
<sequence length="68" mass="7543">MDNRLFEILVCPLCKGPLEYDKKAQELICHADKLAYPIRDGIPVMLADEARQSVEGTPVPLNDDKSAS</sequence>
<dbReference type="RefSeq" id="WP_010807137.1">
    <property type="nucleotide sequence ID" value="NZ_CABPSX010000003.1"/>
</dbReference>
<dbReference type="GeneID" id="47013330"/>
<dbReference type="FunFam" id="2.20.25.10:FF:000002">
    <property type="entry name" value="UPF0434 protein YcaR"/>
    <property type="match status" value="1"/>
</dbReference>
<reference evidence="4 6" key="1">
    <citation type="submission" date="2018-12" db="EMBL/GenBank/DDBJ databases">
        <title>Whole genome sequence of a Pandoraea apista isolate from a patient with cystic fibrosis.</title>
        <authorList>
            <person name="Kenna D.T."/>
            <person name="Turton J.F."/>
        </authorList>
    </citation>
    <scope>NUCLEOTIDE SEQUENCE [LARGE SCALE GENOMIC DNA]</scope>
    <source>
        <strain evidence="4 6">Pa13324</strain>
    </source>
</reference>
<keyword evidence="6" id="KW-1185">Reference proteome</keyword>
<dbReference type="STRING" id="93218.XM39_03465"/>
<evidence type="ECO:0000313" key="7">
    <source>
        <dbReference type="Proteomes" id="UP000364291"/>
    </source>
</evidence>
<dbReference type="InterPro" id="IPR005651">
    <property type="entry name" value="Trm112-like"/>
</dbReference>
<dbReference type="AlphaFoldDB" id="A0A0B5F293"/>
<dbReference type="KEGG" id="papi:SG18_03465"/>
<gene>
    <name evidence="4" type="ORF">EJE83_23135</name>
    <name evidence="5" type="ORF">PAP18089_02023</name>
</gene>
<dbReference type="Gene3D" id="2.20.25.10">
    <property type="match status" value="1"/>
</dbReference>
<comment type="similarity">
    <text evidence="3">Belongs to the UPF0434 family.</text>
</comment>
<dbReference type="HAMAP" id="MF_01187">
    <property type="entry name" value="UPF0434"/>
    <property type="match status" value="1"/>
</dbReference>
<comment type="similarity">
    <text evidence="1">In the N-terminal section; belongs to the LpxK family.</text>
</comment>
<name>A0A0B5F293_9BURK</name>
<dbReference type="PANTHER" id="PTHR33505">
    <property type="entry name" value="ZGC:162634"/>
    <property type="match status" value="1"/>
</dbReference>
<dbReference type="EMBL" id="RWHX01000063">
    <property type="protein sequence ID" value="RSK75609.1"/>
    <property type="molecule type" value="Genomic_DNA"/>
</dbReference>
<dbReference type="EMBL" id="CABPSX010000003">
    <property type="protein sequence ID" value="VVG71051.1"/>
    <property type="molecule type" value="Genomic_DNA"/>
</dbReference>
<evidence type="ECO:0000256" key="1">
    <source>
        <dbReference type="ARBA" id="ARBA00061313"/>
    </source>
</evidence>
<dbReference type="OrthoDB" id="9812205at2"/>
<dbReference type="GO" id="GO:0005829">
    <property type="term" value="C:cytosol"/>
    <property type="evidence" value="ECO:0007669"/>
    <property type="project" value="TreeGrafter"/>
</dbReference>
<evidence type="ECO:0000313" key="5">
    <source>
        <dbReference type="EMBL" id="VVG71051.1"/>
    </source>
</evidence>
<dbReference type="PANTHER" id="PTHR33505:SF4">
    <property type="entry name" value="PROTEIN PREY, MITOCHONDRIAL"/>
    <property type="match status" value="1"/>
</dbReference>
<accession>A0A0B5F293</accession>
<organism evidence="5 7">
    <name type="scientific">Pandoraea apista</name>
    <dbReference type="NCBI Taxonomy" id="93218"/>
    <lineage>
        <taxon>Bacteria</taxon>
        <taxon>Pseudomonadati</taxon>
        <taxon>Pseudomonadota</taxon>
        <taxon>Betaproteobacteria</taxon>
        <taxon>Burkholderiales</taxon>
        <taxon>Burkholderiaceae</taxon>
        <taxon>Pandoraea</taxon>
    </lineage>
</organism>
<dbReference type="Proteomes" id="UP000364291">
    <property type="component" value="Unassembled WGS sequence"/>
</dbReference>
<evidence type="ECO:0000256" key="3">
    <source>
        <dbReference type="HAMAP-Rule" id="MF_01187"/>
    </source>
</evidence>
<evidence type="ECO:0000313" key="6">
    <source>
        <dbReference type="Proteomes" id="UP000270216"/>
    </source>
</evidence>
<dbReference type="Pfam" id="PF03966">
    <property type="entry name" value="Trm112p"/>
    <property type="match status" value="1"/>
</dbReference>
<proteinExistence type="inferred from homology"/>
<evidence type="ECO:0000313" key="4">
    <source>
        <dbReference type="EMBL" id="RSK75609.1"/>
    </source>
</evidence>